<name>A0AA88HWA7_ARTSF</name>
<dbReference type="EMBL" id="JAVRJZ010000012">
    <property type="protein sequence ID" value="KAK2715209.1"/>
    <property type="molecule type" value="Genomic_DNA"/>
</dbReference>
<organism evidence="1 2">
    <name type="scientific">Artemia franciscana</name>
    <name type="common">Brine shrimp</name>
    <name type="synonym">Artemia sanfranciscana</name>
    <dbReference type="NCBI Taxonomy" id="6661"/>
    <lineage>
        <taxon>Eukaryota</taxon>
        <taxon>Metazoa</taxon>
        <taxon>Ecdysozoa</taxon>
        <taxon>Arthropoda</taxon>
        <taxon>Crustacea</taxon>
        <taxon>Branchiopoda</taxon>
        <taxon>Anostraca</taxon>
        <taxon>Artemiidae</taxon>
        <taxon>Artemia</taxon>
    </lineage>
</organism>
<evidence type="ECO:0000313" key="2">
    <source>
        <dbReference type="Proteomes" id="UP001187531"/>
    </source>
</evidence>
<dbReference type="AlphaFoldDB" id="A0AA88HWA7"/>
<comment type="caution">
    <text evidence="1">The sequence shown here is derived from an EMBL/GenBank/DDBJ whole genome shotgun (WGS) entry which is preliminary data.</text>
</comment>
<proteinExistence type="predicted"/>
<reference evidence="1" key="1">
    <citation type="submission" date="2023-07" db="EMBL/GenBank/DDBJ databases">
        <title>Chromosome-level genome assembly of Artemia franciscana.</title>
        <authorList>
            <person name="Jo E."/>
        </authorList>
    </citation>
    <scope>NUCLEOTIDE SEQUENCE</scope>
    <source>
        <tissue evidence="1">Whole body</tissue>
    </source>
</reference>
<feature type="non-terminal residue" evidence="1">
    <location>
        <position position="1"/>
    </location>
</feature>
<protein>
    <submittedName>
        <fullName evidence="1">Uncharacterized protein</fullName>
    </submittedName>
</protein>
<keyword evidence="2" id="KW-1185">Reference proteome</keyword>
<sequence>HTDVRISPETYRQILKTMNISLKMPASDPCLTCERYLEKYNHIDADDEELPEYKPDISWKDEWLLLIDMTKKATHKYQEDASKNETCPPSLATGICQIQGGSRKQSSERKRLLMDEEGNEERLEQLCKIRVLFQVPVALKSCQI</sequence>
<evidence type="ECO:0000313" key="1">
    <source>
        <dbReference type="EMBL" id="KAK2715209.1"/>
    </source>
</evidence>
<dbReference type="Proteomes" id="UP001187531">
    <property type="component" value="Unassembled WGS sequence"/>
</dbReference>
<accession>A0AA88HWA7</accession>
<gene>
    <name evidence="1" type="ORF">QYM36_010007</name>
</gene>
<feature type="non-terminal residue" evidence="1">
    <location>
        <position position="144"/>
    </location>
</feature>